<gene>
    <name evidence="2" type="ORF">FOJ82_10260</name>
</gene>
<reference evidence="2 3" key="1">
    <citation type="submission" date="2019-07" db="EMBL/GenBank/DDBJ databases">
        <authorList>
            <person name="Zhou L.-Y."/>
        </authorList>
    </citation>
    <scope>NUCLEOTIDE SEQUENCE [LARGE SCALE GENOMIC DNA]</scope>
    <source>
        <strain evidence="2 3">YIM 101269</strain>
    </source>
</reference>
<comment type="caution">
    <text evidence="2">The sequence shown here is derived from an EMBL/GenBank/DDBJ whole genome shotgun (WGS) entry which is preliminary data.</text>
</comment>
<sequence length="271" mass="28994">MKNAVCLNSNTYHGFTVEEAVAGARAAGIGYIELAAVRGWTEHARHEMTDEEVTALKSLLAENQIEAIGMCGHTNILTQEGRGDFLENLDLAQRLGVQYVVTSTGETHDDATVIEDDSELVGILRDLAGEAQNRGVRLNIETHGNNYGSGQEVAALLEKVGHDNLGITYDTANAIFYGDVVPHEDLAASVAKVDSIHLKDKAGERTEWNFPAVGTGQIDFDKTFTALAEAGNNAPLSIEIEFTPEGPGSVEAVHEALATAADNTRKLLASH</sequence>
<evidence type="ECO:0000313" key="3">
    <source>
        <dbReference type="Proteomes" id="UP000317638"/>
    </source>
</evidence>
<dbReference type="InterPro" id="IPR050312">
    <property type="entry name" value="IolE/XylAMocC-like"/>
</dbReference>
<dbReference type="OrthoDB" id="6629724at2"/>
<evidence type="ECO:0000259" key="1">
    <source>
        <dbReference type="Pfam" id="PF01261"/>
    </source>
</evidence>
<dbReference type="Gene3D" id="3.20.20.150">
    <property type="entry name" value="Divalent-metal-dependent TIM barrel enzymes"/>
    <property type="match status" value="1"/>
</dbReference>
<protein>
    <submittedName>
        <fullName evidence="2">Sugar phosphate isomerase/epimerase</fullName>
    </submittedName>
</protein>
<evidence type="ECO:0000313" key="2">
    <source>
        <dbReference type="EMBL" id="TRY17664.1"/>
    </source>
</evidence>
<name>A0A553JZ01_9ACTN</name>
<dbReference type="Pfam" id="PF01261">
    <property type="entry name" value="AP_endonuc_2"/>
    <property type="match status" value="1"/>
</dbReference>
<organism evidence="2 3">
    <name type="scientific">Tessaracoccus rhinocerotis</name>
    <dbReference type="NCBI Taxonomy" id="1689449"/>
    <lineage>
        <taxon>Bacteria</taxon>
        <taxon>Bacillati</taxon>
        <taxon>Actinomycetota</taxon>
        <taxon>Actinomycetes</taxon>
        <taxon>Propionibacteriales</taxon>
        <taxon>Propionibacteriaceae</taxon>
        <taxon>Tessaracoccus</taxon>
    </lineage>
</organism>
<dbReference type="PANTHER" id="PTHR12110">
    <property type="entry name" value="HYDROXYPYRUVATE ISOMERASE"/>
    <property type="match status" value="1"/>
</dbReference>
<dbReference type="RefSeq" id="WP_143938404.1">
    <property type="nucleotide sequence ID" value="NZ_VKKG01000004.1"/>
</dbReference>
<proteinExistence type="predicted"/>
<dbReference type="EMBL" id="VKKG01000004">
    <property type="protein sequence ID" value="TRY17664.1"/>
    <property type="molecule type" value="Genomic_DNA"/>
</dbReference>
<keyword evidence="2" id="KW-0413">Isomerase</keyword>
<feature type="domain" description="Xylose isomerase-like TIM barrel" evidence="1">
    <location>
        <begin position="24"/>
        <end position="244"/>
    </location>
</feature>
<dbReference type="AlphaFoldDB" id="A0A553JZ01"/>
<dbReference type="InterPro" id="IPR036237">
    <property type="entry name" value="Xyl_isomerase-like_sf"/>
</dbReference>
<accession>A0A553JZ01</accession>
<dbReference type="Proteomes" id="UP000317638">
    <property type="component" value="Unassembled WGS sequence"/>
</dbReference>
<dbReference type="SUPFAM" id="SSF51658">
    <property type="entry name" value="Xylose isomerase-like"/>
    <property type="match status" value="1"/>
</dbReference>
<dbReference type="InterPro" id="IPR013022">
    <property type="entry name" value="Xyl_isomerase-like_TIM-brl"/>
</dbReference>
<keyword evidence="3" id="KW-1185">Reference proteome</keyword>
<dbReference type="GO" id="GO:0016853">
    <property type="term" value="F:isomerase activity"/>
    <property type="evidence" value="ECO:0007669"/>
    <property type="project" value="UniProtKB-KW"/>
</dbReference>